<dbReference type="CTD" id="6759171"/>
<accession>B3SCJ0</accession>
<dbReference type="InterPro" id="IPR036607">
    <property type="entry name" value="PRKCSH"/>
</dbReference>
<dbReference type="RefSeq" id="XP_002117976.1">
    <property type="nucleotide sequence ID" value="XM_002117940.1"/>
</dbReference>
<organism evidence="2 3">
    <name type="scientific">Trichoplax adhaerens</name>
    <name type="common">Trichoplax reptans</name>
    <dbReference type="NCBI Taxonomy" id="10228"/>
    <lineage>
        <taxon>Eukaryota</taxon>
        <taxon>Metazoa</taxon>
        <taxon>Placozoa</taxon>
        <taxon>Uniplacotomia</taxon>
        <taxon>Trichoplacea</taxon>
        <taxon>Trichoplacidae</taxon>
        <taxon>Trichoplax</taxon>
    </lineage>
</organism>
<keyword evidence="3" id="KW-1185">Reference proteome</keyword>
<dbReference type="InterPro" id="IPR009011">
    <property type="entry name" value="Man6P_isomerase_rcpt-bd_dom_sf"/>
</dbReference>
<dbReference type="PhylomeDB" id="B3SCJ0"/>
<dbReference type="GeneID" id="6759171"/>
<dbReference type="InParanoid" id="B3SCJ0"/>
<dbReference type="EMBL" id="DS985271">
    <property type="protein sequence ID" value="EDV19544.1"/>
    <property type="molecule type" value="Genomic_DNA"/>
</dbReference>
<dbReference type="eggNOG" id="KOG2397">
    <property type="taxonomic scope" value="Eukaryota"/>
</dbReference>
<feature type="domain" description="Glucosidase 2 subunit beta-like" evidence="1">
    <location>
        <begin position="3"/>
        <end position="51"/>
    </location>
</feature>
<reference evidence="2 3" key="1">
    <citation type="journal article" date="2008" name="Nature">
        <title>The Trichoplax genome and the nature of placozoans.</title>
        <authorList>
            <person name="Srivastava M."/>
            <person name="Begovic E."/>
            <person name="Chapman J."/>
            <person name="Putnam N.H."/>
            <person name="Hellsten U."/>
            <person name="Kawashima T."/>
            <person name="Kuo A."/>
            <person name="Mitros T."/>
            <person name="Salamov A."/>
            <person name="Carpenter M.L."/>
            <person name="Signorovitch A.Y."/>
            <person name="Moreno M.A."/>
            <person name="Kamm K."/>
            <person name="Grimwood J."/>
            <person name="Schmutz J."/>
            <person name="Shapiro H."/>
            <person name="Grigoriev I.V."/>
            <person name="Buss L.W."/>
            <person name="Schierwater B."/>
            <person name="Dellaporta S.L."/>
            <person name="Rokhsar D.S."/>
        </authorList>
    </citation>
    <scope>NUCLEOTIDE SEQUENCE [LARGE SCALE GENOMIC DNA]</scope>
    <source>
        <strain evidence="2 3">Grell-BS-1999</strain>
    </source>
</reference>
<dbReference type="OrthoDB" id="28322at2759"/>
<dbReference type="Proteomes" id="UP000009022">
    <property type="component" value="Unassembled WGS sequence"/>
</dbReference>
<dbReference type="PANTHER" id="PTHR12630">
    <property type="entry name" value="N-LINKED OLIGOSACCHARIDE PROCESSING"/>
    <property type="match status" value="1"/>
</dbReference>
<dbReference type="KEGG" id="tad:TRIADDRAFT_61988"/>
<dbReference type="HOGENOM" id="CLU_1385807_0_0_1"/>
<dbReference type="Pfam" id="PF13015">
    <property type="entry name" value="PRKCSH_1"/>
    <property type="match status" value="1"/>
</dbReference>
<evidence type="ECO:0000313" key="3">
    <source>
        <dbReference type="Proteomes" id="UP000009022"/>
    </source>
</evidence>
<gene>
    <name evidence="2" type="ORF">TRIADDRAFT_61988</name>
</gene>
<dbReference type="Gene3D" id="2.70.130.10">
    <property type="entry name" value="Mannose-6-phosphate receptor binding domain"/>
    <property type="match status" value="1"/>
</dbReference>
<dbReference type="AlphaFoldDB" id="B3SCJ0"/>
<evidence type="ECO:0000313" key="2">
    <source>
        <dbReference type="EMBL" id="EDV19544.1"/>
    </source>
</evidence>
<proteinExistence type="predicted"/>
<dbReference type="InterPro" id="IPR039794">
    <property type="entry name" value="Gtb1-like"/>
</dbReference>
<dbReference type="PANTHER" id="PTHR12630:SF6">
    <property type="entry name" value="N-ACETYLGLUCOSAMINE-1-PHOSPHOTRANSFERASE SUBUNIT GAMMA"/>
    <property type="match status" value="1"/>
</dbReference>
<sequence>MDEGDDCGEHHRFSKVYIKCGEINKLVSVNEPETCCYAVIFETPLICYNDAMLVYPYLSHSLQSRLDRLDVQVLSAEVTEKGREKWRNDIFVEAGFILDVESTVLRSVSDNLPSIDKEPNEDSEKLVNSIPEDDKRKDVLANNEEKQDGLSCCTEIEKLRKVVYVLADKEWLKMCKNDSDCLYNKTMHLSSLDNDKT</sequence>
<protein>
    <recommendedName>
        <fullName evidence="1">Glucosidase 2 subunit beta-like domain-containing protein</fullName>
    </recommendedName>
</protein>
<name>B3SCJ0_TRIAD</name>
<dbReference type="STRING" id="10228.B3SCJ0"/>
<evidence type="ECO:0000259" key="1">
    <source>
        <dbReference type="Pfam" id="PF13015"/>
    </source>
</evidence>